<dbReference type="Gene3D" id="3.40.50.300">
    <property type="entry name" value="P-loop containing nucleotide triphosphate hydrolases"/>
    <property type="match status" value="1"/>
</dbReference>
<dbReference type="PANTHER" id="PTHR13748:SF62">
    <property type="entry name" value="COBW DOMAIN-CONTAINING PROTEIN"/>
    <property type="match status" value="1"/>
</dbReference>
<keyword evidence="9" id="KW-1185">Reference proteome</keyword>
<organism evidence="8 9">
    <name type="scientific">Siccibacter colletis</name>
    <dbReference type="NCBI Taxonomy" id="1505757"/>
    <lineage>
        <taxon>Bacteria</taxon>
        <taxon>Pseudomonadati</taxon>
        <taxon>Pseudomonadota</taxon>
        <taxon>Gammaproteobacteria</taxon>
        <taxon>Enterobacterales</taxon>
        <taxon>Enterobacteriaceae</taxon>
        <taxon>Siccibacter</taxon>
    </lineage>
</organism>
<dbReference type="Pfam" id="PF07683">
    <property type="entry name" value="CobW_C"/>
    <property type="match status" value="1"/>
</dbReference>
<evidence type="ECO:0000256" key="5">
    <source>
        <dbReference type="ARBA" id="ARBA00045658"/>
    </source>
</evidence>
<dbReference type="Proteomes" id="UP001156318">
    <property type="component" value="Chromosome"/>
</dbReference>
<dbReference type="Gene3D" id="3.30.1220.10">
    <property type="entry name" value="CobW-like, C-terminal domain"/>
    <property type="match status" value="1"/>
</dbReference>
<dbReference type="EMBL" id="CP074352">
    <property type="protein sequence ID" value="UYU32921.1"/>
    <property type="molecule type" value="Genomic_DNA"/>
</dbReference>
<comment type="function">
    <text evidence="5">Zinc chaperone that directly transfers zinc cofactor to target proteins, thereby activating them. Zinc is transferred from the CXCC motif in the GTPase domain to the zinc binding site in target proteins in a process requiring GTP hydrolysis.</text>
</comment>
<dbReference type="InterPro" id="IPR003495">
    <property type="entry name" value="CobW/HypB/UreG_nucleotide-bd"/>
</dbReference>
<gene>
    <name evidence="8" type="ORF">KFZ77_05210</name>
</gene>
<dbReference type="Pfam" id="PF02492">
    <property type="entry name" value="cobW"/>
    <property type="match status" value="1"/>
</dbReference>
<reference evidence="8 9" key="1">
    <citation type="submission" date="2021-05" db="EMBL/GenBank/DDBJ databases">
        <title>Isolation, identification, and the growth promoting effects of Pantoea dispersa strain YSD J2 from the aboveground leaves of Cyperus esculentus L.Var. Sativus.</title>
        <authorList>
            <person name="Wang S."/>
            <person name="Tang X.M."/>
            <person name="Huang Y.N."/>
        </authorList>
    </citation>
    <scope>NUCLEOTIDE SEQUENCE [LARGE SCALE GENOMIC DNA]</scope>
    <source>
        <strain evidence="9">YSD YN2</strain>
    </source>
</reference>
<dbReference type="InterPro" id="IPR011629">
    <property type="entry name" value="CobW-like_C"/>
</dbReference>
<protein>
    <submittedName>
        <fullName evidence="8">GTP-binding protein</fullName>
    </submittedName>
</protein>
<evidence type="ECO:0000256" key="1">
    <source>
        <dbReference type="ARBA" id="ARBA00022741"/>
    </source>
</evidence>
<name>A0ABY6JGG1_9ENTR</name>
<keyword evidence="1" id="KW-0547">Nucleotide-binding</keyword>
<evidence type="ECO:0000313" key="8">
    <source>
        <dbReference type="EMBL" id="UYU32921.1"/>
    </source>
</evidence>
<dbReference type="SUPFAM" id="SSF52540">
    <property type="entry name" value="P-loop containing nucleoside triphosphate hydrolases"/>
    <property type="match status" value="1"/>
</dbReference>
<comment type="catalytic activity">
    <reaction evidence="6">
        <text>GTP + H2O = GDP + phosphate + H(+)</text>
        <dbReference type="Rhea" id="RHEA:19669"/>
        <dbReference type="ChEBI" id="CHEBI:15377"/>
        <dbReference type="ChEBI" id="CHEBI:15378"/>
        <dbReference type="ChEBI" id="CHEBI:37565"/>
        <dbReference type="ChEBI" id="CHEBI:43474"/>
        <dbReference type="ChEBI" id="CHEBI:58189"/>
    </reaction>
    <physiologicalReaction direction="left-to-right" evidence="6">
        <dbReference type="Rhea" id="RHEA:19670"/>
    </physiologicalReaction>
</comment>
<sequence>MNDAVPVTLLTGFLGAGKTTLLNHYLRQYADGSVVIVENEFGAASIDGQLLERGDNISVVEVSNGCVCCNVRGEFADAMAELLDRRASGALPFSTLIVEATGLADPGPIIQTFFTDERLRASLRLDAVITLIDCQHISQQLDEHPVAAAQIAFADRLLLTKSDLCDEAQKEVALARIHRINNKAPLLEIHHGACPPERWLNIAAFEMDDRNALTEGYHIISARADEPGRFRPLRKPAAQPVQDVIQAHVFEAGALDLKKIGAFMERCIAEHGNDMLRYKGVLAIDGQPQRLVVQGVYKVVGFDYGSAWQADETPVSRLVIIGRYLPLEQLRREFAATAM</sequence>
<keyword evidence="3" id="KW-0143">Chaperone</keyword>
<proteinExistence type="inferred from homology"/>
<evidence type="ECO:0000259" key="7">
    <source>
        <dbReference type="SMART" id="SM00833"/>
    </source>
</evidence>
<dbReference type="SUPFAM" id="SSF90002">
    <property type="entry name" value="Hypothetical protein YjiA, C-terminal domain"/>
    <property type="match status" value="1"/>
</dbReference>
<dbReference type="CDD" id="cd03112">
    <property type="entry name" value="CobW-like"/>
    <property type="match status" value="1"/>
</dbReference>
<dbReference type="SMART" id="SM00833">
    <property type="entry name" value="CobW_C"/>
    <property type="match status" value="1"/>
</dbReference>
<dbReference type="RefSeq" id="WP_264385634.1">
    <property type="nucleotide sequence ID" value="NZ_CP074352.1"/>
</dbReference>
<dbReference type="InterPro" id="IPR036627">
    <property type="entry name" value="CobW-likC_sf"/>
</dbReference>
<dbReference type="PANTHER" id="PTHR13748">
    <property type="entry name" value="COBW-RELATED"/>
    <property type="match status" value="1"/>
</dbReference>
<evidence type="ECO:0000256" key="4">
    <source>
        <dbReference type="ARBA" id="ARBA00034320"/>
    </source>
</evidence>
<evidence type="ECO:0000256" key="2">
    <source>
        <dbReference type="ARBA" id="ARBA00022801"/>
    </source>
</evidence>
<accession>A0ABY6JGG1</accession>
<evidence type="ECO:0000256" key="3">
    <source>
        <dbReference type="ARBA" id="ARBA00023186"/>
    </source>
</evidence>
<keyword evidence="2" id="KW-0378">Hydrolase</keyword>
<evidence type="ECO:0000313" key="9">
    <source>
        <dbReference type="Proteomes" id="UP001156318"/>
    </source>
</evidence>
<dbReference type="InterPro" id="IPR051316">
    <property type="entry name" value="Zinc-reg_GTPase_activator"/>
</dbReference>
<comment type="similarity">
    <text evidence="4">Belongs to the SIMIBI class G3E GTPase family. ZNG1 subfamily.</text>
</comment>
<evidence type="ECO:0000256" key="6">
    <source>
        <dbReference type="ARBA" id="ARBA00049117"/>
    </source>
</evidence>
<dbReference type="InterPro" id="IPR027417">
    <property type="entry name" value="P-loop_NTPase"/>
</dbReference>
<feature type="domain" description="CobW C-terminal" evidence="7">
    <location>
        <begin position="245"/>
        <end position="338"/>
    </location>
</feature>